<dbReference type="GO" id="GO:0016757">
    <property type="term" value="F:glycosyltransferase activity"/>
    <property type="evidence" value="ECO:0007669"/>
    <property type="project" value="UniProtKB-KW"/>
</dbReference>
<dbReference type="OrthoDB" id="512920at2759"/>
<dbReference type="FunFam" id="3.40.50.2000:FF:000073">
    <property type="entry name" value="Starch synthase, chloroplastic/amyloplastic"/>
    <property type="match status" value="1"/>
</dbReference>
<dbReference type="UniPathway" id="UPA00152"/>
<dbReference type="Proteomes" id="UP000604825">
    <property type="component" value="Unassembled WGS sequence"/>
</dbReference>
<evidence type="ECO:0000256" key="1">
    <source>
        <dbReference type="ARBA" id="ARBA00004727"/>
    </source>
</evidence>
<dbReference type="AlphaFoldDB" id="A0A811N3F4"/>
<sequence length="553" mass="60360">MMGSISANGSYQTNRPSALQQAPHMQFQQYCNGGLKFLSKYSQSMRSKTHLAKRRATNNGIHPKTTRPRAPIVCSTGMTIIFVATEVHPWCKTGGLGDVAGGLPPALAAMGHRIMTIAPRYDQYKDAWDTSVLVEVNIGDTVETVRFFHCHKRGVDRVFVDHPMFLEKVWGKTGAKLYGPTTGSDYRDNQLRFCLLCLAALEAPRVLNLNNSEYFSGPYGRLLSAFIILPIKVDLPEQTSDLLNLPDSFLPSFDFLDGHVKPVVGRKINWMKAGIIESDLVLTVSPHYVKELTSGPDKGVELDGVLRTKPLEIGIVNGMDVTEARALNKERLQAEVGLPVDSSIPVIVFVGRLEEQKGSDILIAAIPEFVGENVQIIVLGTGKKKMEEELTQLEVKYPSNARGVAKFNVPLAHMMFAGADFIIVPSRFEPCGLIQLQGMRYGVVPVCSSSGGLVDTVKEGVTGFHMGSFNVECETVDPADVTAVASTVTRALKQYDTPAFHEMVQNCMGQDLSWKGPAKKWEEVLLGLGVEGSQAGIDGEEIAPLAKENVATP</sequence>
<evidence type="ECO:0000313" key="7">
    <source>
        <dbReference type="EMBL" id="CAD6220226.1"/>
    </source>
</evidence>
<name>A0A811N3F4_9POAL</name>
<dbReference type="InterPro" id="IPR013534">
    <property type="entry name" value="Starch_synth_cat_dom"/>
</dbReference>
<dbReference type="EMBL" id="CAJGYO010000003">
    <property type="protein sequence ID" value="CAD6220226.1"/>
    <property type="molecule type" value="Genomic_DNA"/>
</dbReference>
<dbReference type="Gene3D" id="3.40.50.2000">
    <property type="entry name" value="Glycogen Phosphorylase B"/>
    <property type="match status" value="2"/>
</dbReference>
<evidence type="ECO:0000256" key="3">
    <source>
        <dbReference type="ARBA" id="ARBA00022679"/>
    </source>
</evidence>
<feature type="domain" description="Starch synthase catalytic" evidence="6">
    <location>
        <begin position="80"/>
        <end position="207"/>
    </location>
</feature>
<dbReference type="PANTHER" id="PTHR45825:SF17">
    <property type="entry name" value="STARCH SYNTHASE, CHLOROPLASTIC_AMYLOPLASTIC"/>
    <property type="match status" value="1"/>
</dbReference>
<evidence type="ECO:0000256" key="2">
    <source>
        <dbReference type="ARBA" id="ARBA00022676"/>
    </source>
</evidence>
<dbReference type="SUPFAM" id="SSF53756">
    <property type="entry name" value="UDP-Glycosyltransferase/glycogen phosphorylase"/>
    <property type="match status" value="1"/>
</dbReference>
<dbReference type="CDD" id="cd03791">
    <property type="entry name" value="GT5_Glycogen_synthase_DULL1-like"/>
    <property type="match status" value="1"/>
</dbReference>
<dbReference type="Pfam" id="PF00534">
    <property type="entry name" value="Glycos_transf_1"/>
    <property type="match status" value="1"/>
</dbReference>
<dbReference type="GO" id="GO:0019252">
    <property type="term" value="P:starch biosynthetic process"/>
    <property type="evidence" value="ECO:0007669"/>
    <property type="project" value="UniProtKB-UniPathway"/>
</dbReference>
<gene>
    <name evidence="7" type="ORF">NCGR_LOCUS13775</name>
</gene>
<comment type="caution">
    <text evidence="7">The sequence shown here is derived from an EMBL/GenBank/DDBJ whole genome shotgun (WGS) entry which is preliminary data.</text>
</comment>
<keyword evidence="3" id="KW-0808">Transferase</keyword>
<keyword evidence="2" id="KW-0328">Glycosyltransferase</keyword>
<evidence type="ECO:0000259" key="6">
    <source>
        <dbReference type="Pfam" id="PF08323"/>
    </source>
</evidence>
<evidence type="ECO:0000259" key="5">
    <source>
        <dbReference type="Pfam" id="PF00534"/>
    </source>
</evidence>
<proteinExistence type="predicted"/>
<protein>
    <recommendedName>
        <fullName evidence="9">Starch synthase, chloroplastic/amyloplastic</fullName>
    </recommendedName>
</protein>
<accession>A0A811N3F4</accession>
<feature type="domain" description="Glycosyl transferase family 1" evidence="5">
    <location>
        <begin position="345"/>
        <end position="471"/>
    </location>
</feature>
<organism evidence="7 8">
    <name type="scientific">Miscanthus lutarioriparius</name>
    <dbReference type="NCBI Taxonomy" id="422564"/>
    <lineage>
        <taxon>Eukaryota</taxon>
        <taxon>Viridiplantae</taxon>
        <taxon>Streptophyta</taxon>
        <taxon>Embryophyta</taxon>
        <taxon>Tracheophyta</taxon>
        <taxon>Spermatophyta</taxon>
        <taxon>Magnoliopsida</taxon>
        <taxon>Liliopsida</taxon>
        <taxon>Poales</taxon>
        <taxon>Poaceae</taxon>
        <taxon>PACMAD clade</taxon>
        <taxon>Panicoideae</taxon>
        <taxon>Andropogonodae</taxon>
        <taxon>Andropogoneae</taxon>
        <taxon>Saccharinae</taxon>
        <taxon>Miscanthus</taxon>
    </lineage>
</organism>
<evidence type="ECO:0000256" key="4">
    <source>
        <dbReference type="ARBA" id="ARBA00022922"/>
    </source>
</evidence>
<keyword evidence="8" id="KW-1185">Reference proteome</keyword>
<reference evidence="7" key="1">
    <citation type="submission" date="2020-10" db="EMBL/GenBank/DDBJ databases">
        <authorList>
            <person name="Han B."/>
            <person name="Lu T."/>
            <person name="Zhao Q."/>
            <person name="Huang X."/>
            <person name="Zhao Y."/>
        </authorList>
    </citation>
    <scope>NUCLEOTIDE SEQUENCE</scope>
</reference>
<dbReference type="Pfam" id="PF08323">
    <property type="entry name" value="Glyco_transf_5"/>
    <property type="match status" value="2"/>
</dbReference>
<dbReference type="InterPro" id="IPR001296">
    <property type="entry name" value="Glyco_trans_1"/>
</dbReference>
<feature type="domain" description="Starch synthase catalytic" evidence="6">
    <location>
        <begin position="239"/>
        <end position="307"/>
    </location>
</feature>
<keyword evidence="4" id="KW-0750">Starch biosynthesis</keyword>
<dbReference type="PANTHER" id="PTHR45825">
    <property type="entry name" value="GRANULE-BOUND STARCH SYNTHASE 1, CHLOROPLASTIC/AMYLOPLASTIC"/>
    <property type="match status" value="1"/>
</dbReference>
<evidence type="ECO:0000313" key="8">
    <source>
        <dbReference type="Proteomes" id="UP000604825"/>
    </source>
</evidence>
<comment type="pathway">
    <text evidence="1">Glycan biosynthesis; starch biosynthesis.</text>
</comment>
<evidence type="ECO:0008006" key="9">
    <source>
        <dbReference type="Google" id="ProtNLM"/>
    </source>
</evidence>